<dbReference type="AlphaFoldDB" id="A0A067S4Q3"/>
<evidence type="ECO:0000313" key="2">
    <source>
        <dbReference type="Proteomes" id="UP000027222"/>
    </source>
</evidence>
<name>A0A067S4Q3_GALM3</name>
<proteinExistence type="predicted"/>
<gene>
    <name evidence="1" type="ORF">GALMADRAFT_15977</name>
</gene>
<protein>
    <recommendedName>
        <fullName evidence="3">Reverse transcriptase zinc-binding domain-containing protein</fullName>
    </recommendedName>
</protein>
<accession>A0A067S4Q3</accession>
<feature type="non-terminal residue" evidence="1">
    <location>
        <position position="107"/>
    </location>
</feature>
<evidence type="ECO:0000313" key="1">
    <source>
        <dbReference type="EMBL" id="KDR65825.1"/>
    </source>
</evidence>
<dbReference type="OrthoDB" id="3260407at2759"/>
<dbReference type="Proteomes" id="UP000027222">
    <property type="component" value="Unassembled WGS sequence"/>
</dbReference>
<keyword evidence="2" id="KW-1185">Reference proteome</keyword>
<evidence type="ECO:0008006" key="3">
    <source>
        <dbReference type="Google" id="ProtNLM"/>
    </source>
</evidence>
<dbReference type="HOGENOM" id="CLU_2237050_0_0_1"/>
<dbReference type="EMBL" id="KL142431">
    <property type="protein sequence ID" value="KDR65825.1"/>
    <property type="molecule type" value="Genomic_DNA"/>
</dbReference>
<sequence length="107" mass="12306">CRLGCDAVESPRHLFVDCQQYEEWREGAREDVVKKTKLKLETMGIEGDTRDNLSRLDHFIPTDSNIGSILKRRLKSHLASDWHTTSIRLAGRIFGDFQKRMAATNNC</sequence>
<organism evidence="1 2">
    <name type="scientific">Galerina marginata (strain CBS 339.88)</name>
    <dbReference type="NCBI Taxonomy" id="685588"/>
    <lineage>
        <taxon>Eukaryota</taxon>
        <taxon>Fungi</taxon>
        <taxon>Dikarya</taxon>
        <taxon>Basidiomycota</taxon>
        <taxon>Agaricomycotina</taxon>
        <taxon>Agaricomycetes</taxon>
        <taxon>Agaricomycetidae</taxon>
        <taxon>Agaricales</taxon>
        <taxon>Agaricineae</taxon>
        <taxon>Strophariaceae</taxon>
        <taxon>Galerina</taxon>
    </lineage>
</organism>
<feature type="non-terminal residue" evidence="1">
    <location>
        <position position="1"/>
    </location>
</feature>
<reference evidence="2" key="1">
    <citation type="journal article" date="2014" name="Proc. Natl. Acad. Sci. U.S.A.">
        <title>Extensive sampling of basidiomycete genomes demonstrates inadequacy of the white-rot/brown-rot paradigm for wood decay fungi.</title>
        <authorList>
            <person name="Riley R."/>
            <person name="Salamov A.A."/>
            <person name="Brown D.W."/>
            <person name="Nagy L.G."/>
            <person name="Floudas D."/>
            <person name="Held B.W."/>
            <person name="Levasseur A."/>
            <person name="Lombard V."/>
            <person name="Morin E."/>
            <person name="Otillar R."/>
            <person name="Lindquist E.A."/>
            <person name="Sun H."/>
            <person name="LaButti K.M."/>
            <person name="Schmutz J."/>
            <person name="Jabbour D."/>
            <person name="Luo H."/>
            <person name="Baker S.E."/>
            <person name="Pisabarro A.G."/>
            <person name="Walton J.D."/>
            <person name="Blanchette R.A."/>
            <person name="Henrissat B."/>
            <person name="Martin F."/>
            <person name="Cullen D."/>
            <person name="Hibbett D.S."/>
            <person name="Grigoriev I.V."/>
        </authorList>
    </citation>
    <scope>NUCLEOTIDE SEQUENCE [LARGE SCALE GENOMIC DNA]</scope>
    <source>
        <strain evidence="2">CBS 339.88</strain>
    </source>
</reference>